<comment type="caution">
    <text evidence="1">The sequence shown here is derived from an EMBL/GenBank/DDBJ whole genome shotgun (WGS) entry which is preliminary data.</text>
</comment>
<keyword evidence="2" id="KW-1185">Reference proteome</keyword>
<reference evidence="1 2" key="1">
    <citation type="submission" date="2018-02" db="EMBL/GenBank/DDBJ databases">
        <title>Genomic Encyclopedia of Archaeal and Bacterial Type Strains, Phase II (KMG-II): from individual species to whole genera.</title>
        <authorList>
            <person name="Goeker M."/>
        </authorList>
    </citation>
    <scope>NUCLEOTIDE SEQUENCE [LARGE SCALE GENOMIC DNA]</scope>
    <source>
        <strain evidence="1 2">DSM 3808</strain>
    </source>
</reference>
<gene>
    <name evidence="1" type="ORF">BXY41_106198</name>
</gene>
<accession>A0A2S6HSE1</accession>
<protein>
    <submittedName>
        <fullName evidence="1">Uncharacterized protein</fullName>
    </submittedName>
</protein>
<organism evidence="1 2">
    <name type="scientific">Lacrimispora xylanisolvens</name>
    <dbReference type="NCBI Taxonomy" id="384636"/>
    <lineage>
        <taxon>Bacteria</taxon>
        <taxon>Bacillati</taxon>
        <taxon>Bacillota</taxon>
        <taxon>Clostridia</taxon>
        <taxon>Lachnospirales</taxon>
        <taxon>Lachnospiraceae</taxon>
        <taxon>Lacrimispora</taxon>
    </lineage>
</organism>
<proteinExistence type="predicted"/>
<evidence type="ECO:0000313" key="2">
    <source>
        <dbReference type="Proteomes" id="UP000237749"/>
    </source>
</evidence>
<name>A0A2S6HSE1_9FIRM</name>
<dbReference type="EMBL" id="PTJA01000006">
    <property type="protein sequence ID" value="PPK80608.1"/>
    <property type="molecule type" value="Genomic_DNA"/>
</dbReference>
<sequence>MNQETIKVGDKTYNIANGSCSLHLSNGETATVAIIIGSNMINDIHKNLSENSTITKYTADGVEEWQRGDLVYTGEVKLKSDFPVRIEQKQTGTDDEGKPVYSNVEALEDVVIVEYRTPNIQDKIQSQAEEIKSLRATVDTLILSGLEG</sequence>
<dbReference type="RefSeq" id="WP_104437296.1">
    <property type="nucleotide sequence ID" value="NZ_PTJA01000006.1"/>
</dbReference>
<dbReference type="AlphaFoldDB" id="A0A2S6HSE1"/>
<dbReference type="Proteomes" id="UP000237749">
    <property type="component" value="Unassembled WGS sequence"/>
</dbReference>
<evidence type="ECO:0000313" key="1">
    <source>
        <dbReference type="EMBL" id="PPK80608.1"/>
    </source>
</evidence>